<dbReference type="RefSeq" id="WP_327984767.1">
    <property type="nucleotide sequence ID" value="NZ_CP136426.1"/>
</dbReference>
<dbReference type="EMBL" id="CP136426">
    <property type="protein sequence ID" value="WOC51101.1"/>
    <property type="molecule type" value="Genomic_DNA"/>
</dbReference>
<keyword evidence="1" id="KW-1133">Transmembrane helix</keyword>
<dbReference type="Proteomes" id="UP001432059">
    <property type="component" value="Chromosome"/>
</dbReference>
<proteinExistence type="predicted"/>
<feature type="transmembrane region" description="Helical" evidence="1">
    <location>
        <begin position="6"/>
        <end position="36"/>
    </location>
</feature>
<reference evidence="2" key="1">
    <citation type="submission" date="2023-10" db="EMBL/GenBank/DDBJ databases">
        <title>Characterization and whole genome sequencing of a novel strain of Bergeyella porcorum QD2021 isolated from pig.</title>
        <authorList>
            <person name="Liu G."/>
            <person name="Chen C."/>
            <person name="Han X."/>
        </authorList>
    </citation>
    <scope>NUCLEOTIDE SEQUENCE</scope>
    <source>
        <strain evidence="2">QD2021</strain>
    </source>
</reference>
<evidence type="ECO:0000313" key="3">
    <source>
        <dbReference type="Proteomes" id="UP001432059"/>
    </source>
</evidence>
<evidence type="ECO:0000256" key="1">
    <source>
        <dbReference type="SAM" id="Phobius"/>
    </source>
</evidence>
<accession>A0AAU0F0M5</accession>
<name>A0AAU0F0M5_9FLAO</name>
<dbReference type="KEGG" id="bpor:BPO_0454"/>
<dbReference type="AlphaFoldDB" id="A0AAU0F0M5"/>
<evidence type="ECO:0000313" key="2">
    <source>
        <dbReference type="EMBL" id="WOC51101.1"/>
    </source>
</evidence>
<keyword evidence="3" id="KW-1185">Reference proteome</keyword>
<sequence>MLLDVLGYILMGLFIVLGIAFLVWGLIVIIALYTAIMGAIIEDLKSLARLFKK</sequence>
<keyword evidence="1" id="KW-0812">Transmembrane</keyword>
<gene>
    <name evidence="2" type="ORF">BPO_0454</name>
</gene>
<keyword evidence="1" id="KW-0472">Membrane</keyword>
<protein>
    <submittedName>
        <fullName evidence="2">Uncharacterized protein</fullName>
    </submittedName>
</protein>
<organism evidence="2 3">
    <name type="scientific">Bergeyella porcorum</name>
    <dbReference type="NCBI Taxonomy" id="1735111"/>
    <lineage>
        <taxon>Bacteria</taxon>
        <taxon>Pseudomonadati</taxon>
        <taxon>Bacteroidota</taxon>
        <taxon>Flavobacteriia</taxon>
        <taxon>Flavobacteriales</taxon>
        <taxon>Weeksellaceae</taxon>
        <taxon>Bergeyella</taxon>
    </lineage>
</organism>